<keyword evidence="2" id="KW-1185">Reference proteome</keyword>
<proteinExistence type="predicted"/>
<organism evidence="1 2">
    <name type="scientific">Thalassospira marina</name>
    <dbReference type="NCBI Taxonomy" id="2048283"/>
    <lineage>
        <taxon>Bacteria</taxon>
        <taxon>Pseudomonadati</taxon>
        <taxon>Pseudomonadota</taxon>
        <taxon>Alphaproteobacteria</taxon>
        <taxon>Rhodospirillales</taxon>
        <taxon>Thalassospiraceae</taxon>
        <taxon>Thalassospira</taxon>
    </lineage>
</organism>
<name>A0ABM6QBJ1_9PROT</name>
<evidence type="ECO:0000313" key="1">
    <source>
        <dbReference type="EMBL" id="AUG53928.1"/>
    </source>
</evidence>
<evidence type="ECO:0000313" key="2">
    <source>
        <dbReference type="Proteomes" id="UP000233458"/>
    </source>
</evidence>
<dbReference type="Proteomes" id="UP000233458">
    <property type="component" value="Chromosome"/>
</dbReference>
<dbReference type="InterPro" id="IPR021874">
    <property type="entry name" value="Phage_Mu_Gp27"/>
</dbReference>
<reference evidence="1 2" key="1">
    <citation type="submission" date="2017-10" db="EMBL/GenBank/DDBJ databases">
        <title>Biodiversity and function of Thalassospira species in the particle-attached aromatic-hydrocarbon-degrading consortia from the surface seawater of the China South Sea.</title>
        <authorList>
            <person name="Dong C."/>
            <person name="Liu R."/>
            <person name="Shao Z."/>
        </authorList>
    </citation>
    <scope>NUCLEOTIDE SEQUENCE [LARGE SCALE GENOMIC DNA]</scope>
    <source>
        <strain evidence="1 2">CSC3H3</strain>
    </source>
</reference>
<accession>A0ABM6QBJ1</accession>
<sequence>MWPRVIRVLPVSPAPVRGTDMASKSKIETELSEDDLKDFRHLMATGRCSIDGLVDWLGKRGYEISRSSVGRYSQNFERVAARLRESRKITEAVTTELGEAAVQGQQGRLLVEMTRTLVFDLLIKLQEAQDSEDGDGAEISAKDVMMLGKGLADLGKALRQDQDFETKVREQIAAEERKKAADIVEQAASKAGKGLSRAAVDSIKAEILGVG</sequence>
<dbReference type="Pfam" id="PF11985">
    <property type="entry name" value="Phage_Mu_Gp27"/>
    <property type="match status" value="1"/>
</dbReference>
<gene>
    <name evidence="1" type="ORF">CSC3H3_15285</name>
</gene>
<evidence type="ECO:0008006" key="3">
    <source>
        <dbReference type="Google" id="ProtNLM"/>
    </source>
</evidence>
<dbReference type="EMBL" id="CP024199">
    <property type="protein sequence ID" value="AUG53928.1"/>
    <property type="molecule type" value="Genomic_DNA"/>
</dbReference>
<protein>
    <recommendedName>
        <fullName evidence="3">Terminase</fullName>
    </recommendedName>
</protein>